<dbReference type="Proteomes" id="UP000522688">
    <property type="component" value="Unassembled WGS sequence"/>
</dbReference>
<evidence type="ECO:0000256" key="1">
    <source>
        <dbReference type="ARBA" id="ARBA00023015"/>
    </source>
</evidence>
<dbReference type="EMBL" id="BJUV01000054">
    <property type="protein sequence ID" value="GEK84730.1"/>
    <property type="molecule type" value="Genomic_DNA"/>
</dbReference>
<dbReference type="PANTHER" id="PTHR30146:SF155">
    <property type="entry name" value="ALANINE RACEMASE"/>
    <property type="match status" value="1"/>
</dbReference>
<keyword evidence="7" id="KW-1185">Reference proteome</keyword>
<evidence type="ECO:0000313" key="6">
    <source>
        <dbReference type="EMBL" id="MBA8811832.1"/>
    </source>
</evidence>
<dbReference type="SUPFAM" id="SSF53822">
    <property type="entry name" value="Periplasmic binding protein-like I"/>
    <property type="match status" value="1"/>
</dbReference>
<accession>A0A7W3JFC0</accession>
<dbReference type="CDD" id="cd06267">
    <property type="entry name" value="PBP1_LacI_sugar_binding-like"/>
    <property type="match status" value="1"/>
</dbReference>
<proteinExistence type="predicted"/>
<evidence type="ECO:0000256" key="3">
    <source>
        <dbReference type="ARBA" id="ARBA00023163"/>
    </source>
</evidence>
<dbReference type="PANTHER" id="PTHR30146">
    <property type="entry name" value="LACI-RELATED TRANSCRIPTIONAL REPRESSOR"/>
    <property type="match status" value="1"/>
</dbReference>
<evidence type="ECO:0000313" key="7">
    <source>
        <dbReference type="Proteomes" id="UP000321154"/>
    </source>
</evidence>
<dbReference type="Proteomes" id="UP000321154">
    <property type="component" value="Unassembled WGS sequence"/>
</dbReference>
<keyword evidence="1" id="KW-0805">Transcription regulation</keyword>
<evidence type="ECO:0000313" key="5">
    <source>
        <dbReference type="EMBL" id="GEK84730.1"/>
    </source>
</evidence>
<protein>
    <submittedName>
        <fullName evidence="6">DNA-binding LacI/PurR family transcriptional regulator</fullName>
    </submittedName>
    <submittedName>
        <fullName evidence="5">LacI family transcriptional regulator</fullName>
    </submittedName>
</protein>
<dbReference type="GO" id="GO:0000976">
    <property type="term" value="F:transcription cis-regulatory region binding"/>
    <property type="evidence" value="ECO:0007669"/>
    <property type="project" value="TreeGrafter"/>
</dbReference>
<keyword evidence="2 6" id="KW-0238">DNA-binding</keyword>
<dbReference type="RefSeq" id="WP_146857044.1">
    <property type="nucleotide sequence ID" value="NZ_BAAAHR010000007.1"/>
</dbReference>
<dbReference type="InterPro" id="IPR046335">
    <property type="entry name" value="LacI/GalR-like_sensor"/>
</dbReference>
<evidence type="ECO:0000259" key="4">
    <source>
        <dbReference type="Pfam" id="PF13377"/>
    </source>
</evidence>
<comment type="caution">
    <text evidence="6">The sequence shown here is derived from an EMBL/GenBank/DDBJ whole genome shotgun (WGS) entry which is preliminary data.</text>
</comment>
<sequence length="295" mass="31284">MTDRTTTPTTGRRTRLPRPIGLTLVRPSEIYGAEPYFHELTAGLDRVVRPRGHAVLLRVLPDREAELELCRRWSTEGVVDAVVLVDLGVDDPRVSLVAELDLPAISVSSPEISSGLPAVWTNDDVAVEEAVDALALLGHVRLAHVSGPLGLAHSLARRDTFTAICAARGLSAVTATGDYSSESGERALQTLLGDESPATPTAVVFDNDLMALGGLAEARRRGLDVPGDLSLVAWDDSAQCQLSEPPLSALSHDVQRIGEMVGETVLAVLDGERPPTLEAPPIVFVPRGTTGPPVP</sequence>
<dbReference type="AlphaFoldDB" id="A0A7W3JFC0"/>
<reference evidence="6 8" key="2">
    <citation type="submission" date="2020-07" db="EMBL/GenBank/DDBJ databases">
        <title>Sequencing the genomes of 1000 actinobacteria strains.</title>
        <authorList>
            <person name="Klenk H.-P."/>
        </authorList>
    </citation>
    <scope>NUCLEOTIDE SEQUENCE [LARGE SCALE GENOMIC DNA]</scope>
    <source>
        <strain evidence="6 8">DSM 10309</strain>
    </source>
</reference>
<keyword evidence="3" id="KW-0804">Transcription</keyword>
<feature type="domain" description="Transcriptional regulator LacI/GalR-like sensor" evidence="4">
    <location>
        <begin position="131"/>
        <end position="290"/>
    </location>
</feature>
<organism evidence="6 8">
    <name type="scientific">Frigoribacterium faeni</name>
    <dbReference type="NCBI Taxonomy" id="145483"/>
    <lineage>
        <taxon>Bacteria</taxon>
        <taxon>Bacillati</taxon>
        <taxon>Actinomycetota</taxon>
        <taxon>Actinomycetes</taxon>
        <taxon>Micrococcales</taxon>
        <taxon>Microbacteriaceae</taxon>
        <taxon>Frigoribacterium</taxon>
    </lineage>
</organism>
<dbReference type="EMBL" id="JACGWW010000001">
    <property type="protein sequence ID" value="MBA8811832.1"/>
    <property type="molecule type" value="Genomic_DNA"/>
</dbReference>
<reference evidence="5 7" key="1">
    <citation type="submission" date="2019-07" db="EMBL/GenBank/DDBJ databases">
        <title>Whole genome shotgun sequence of Frigoribacterium faeni NBRC 103066.</title>
        <authorList>
            <person name="Hosoyama A."/>
            <person name="Uohara A."/>
            <person name="Ohji S."/>
            <person name="Ichikawa N."/>
        </authorList>
    </citation>
    <scope>NUCLEOTIDE SEQUENCE [LARGE SCALE GENOMIC DNA]</scope>
    <source>
        <strain evidence="5 7">NBRC 103066</strain>
    </source>
</reference>
<dbReference type="GO" id="GO:0003700">
    <property type="term" value="F:DNA-binding transcription factor activity"/>
    <property type="evidence" value="ECO:0007669"/>
    <property type="project" value="TreeGrafter"/>
</dbReference>
<evidence type="ECO:0000313" key="8">
    <source>
        <dbReference type="Proteomes" id="UP000522688"/>
    </source>
</evidence>
<dbReference type="Pfam" id="PF13377">
    <property type="entry name" value="Peripla_BP_3"/>
    <property type="match status" value="1"/>
</dbReference>
<name>A0A7W3JFC0_9MICO</name>
<evidence type="ECO:0000256" key="2">
    <source>
        <dbReference type="ARBA" id="ARBA00023125"/>
    </source>
</evidence>
<dbReference type="InterPro" id="IPR028082">
    <property type="entry name" value="Peripla_BP_I"/>
</dbReference>
<dbReference type="Gene3D" id="3.40.50.2300">
    <property type="match status" value="2"/>
</dbReference>
<dbReference type="OrthoDB" id="1938857at2"/>
<gene>
    <name evidence="5" type="primary">lacI</name>
    <name evidence="6" type="ORF">FB463_000056</name>
    <name evidence="5" type="ORF">FFA01_30390</name>
</gene>